<name>A0A540LTP4_MALBA</name>
<evidence type="ECO:0000313" key="2">
    <source>
        <dbReference type="Proteomes" id="UP000315295"/>
    </source>
</evidence>
<proteinExistence type="predicted"/>
<protein>
    <submittedName>
        <fullName evidence="1">Uncharacterized protein</fullName>
    </submittedName>
</protein>
<gene>
    <name evidence="1" type="ORF">C1H46_024668</name>
</gene>
<dbReference type="AlphaFoldDB" id="A0A540LTP4"/>
<accession>A0A540LTP4</accession>
<keyword evidence="2" id="KW-1185">Reference proteome</keyword>
<comment type="caution">
    <text evidence="1">The sequence shown here is derived from an EMBL/GenBank/DDBJ whole genome shotgun (WGS) entry which is preliminary data.</text>
</comment>
<organism evidence="1 2">
    <name type="scientific">Malus baccata</name>
    <name type="common">Siberian crab apple</name>
    <name type="synonym">Pyrus baccata</name>
    <dbReference type="NCBI Taxonomy" id="106549"/>
    <lineage>
        <taxon>Eukaryota</taxon>
        <taxon>Viridiplantae</taxon>
        <taxon>Streptophyta</taxon>
        <taxon>Embryophyta</taxon>
        <taxon>Tracheophyta</taxon>
        <taxon>Spermatophyta</taxon>
        <taxon>Magnoliopsida</taxon>
        <taxon>eudicotyledons</taxon>
        <taxon>Gunneridae</taxon>
        <taxon>Pentapetalae</taxon>
        <taxon>rosids</taxon>
        <taxon>fabids</taxon>
        <taxon>Rosales</taxon>
        <taxon>Rosaceae</taxon>
        <taxon>Amygdaloideae</taxon>
        <taxon>Maleae</taxon>
        <taxon>Malus</taxon>
    </lineage>
</organism>
<dbReference type="STRING" id="106549.A0A540LTP4"/>
<sequence length="54" mass="6014">MSRVEQRWEQLVRVVLSRETMGADAYGRHATGIAGNVPSSLANNRDIDEILRAC</sequence>
<dbReference type="Proteomes" id="UP000315295">
    <property type="component" value="Unassembled WGS sequence"/>
</dbReference>
<dbReference type="EMBL" id="VIEB01000470">
    <property type="protein sequence ID" value="TQD89776.1"/>
    <property type="molecule type" value="Genomic_DNA"/>
</dbReference>
<evidence type="ECO:0000313" key="1">
    <source>
        <dbReference type="EMBL" id="TQD89776.1"/>
    </source>
</evidence>
<reference evidence="1 2" key="1">
    <citation type="journal article" date="2019" name="G3 (Bethesda)">
        <title>Sequencing of a Wild Apple (Malus baccata) Genome Unravels the Differences Between Cultivated and Wild Apple Species Regarding Disease Resistance and Cold Tolerance.</title>
        <authorList>
            <person name="Chen X."/>
        </authorList>
    </citation>
    <scope>NUCLEOTIDE SEQUENCE [LARGE SCALE GENOMIC DNA]</scope>
    <source>
        <strain evidence="2">cv. Shandingzi</strain>
        <tissue evidence="1">Leaves</tissue>
    </source>
</reference>